<dbReference type="EMBL" id="DSYK01000075">
    <property type="protein sequence ID" value="HGS20511.1"/>
    <property type="molecule type" value="Genomic_DNA"/>
</dbReference>
<dbReference type="PANTHER" id="PTHR31157">
    <property type="entry name" value="SCP DOMAIN-CONTAINING PROTEIN"/>
    <property type="match status" value="1"/>
</dbReference>
<dbReference type="InterPro" id="IPR035940">
    <property type="entry name" value="CAP_sf"/>
</dbReference>
<dbReference type="PANTHER" id="PTHR31157:SF1">
    <property type="entry name" value="SCP DOMAIN-CONTAINING PROTEIN"/>
    <property type="match status" value="1"/>
</dbReference>
<evidence type="ECO:0000313" key="3">
    <source>
        <dbReference type="EMBL" id="HGS20511.1"/>
    </source>
</evidence>
<evidence type="ECO:0000256" key="1">
    <source>
        <dbReference type="SAM" id="MobiDB-lite"/>
    </source>
</evidence>
<feature type="domain" description="SCP" evidence="2">
    <location>
        <begin position="215"/>
        <end position="336"/>
    </location>
</feature>
<dbReference type="InterPro" id="IPR014044">
    <property type="entry name" value="CAP_dom"/>
</dbReference>
<dbReference type="AlphaFoldDB" id="A0A7C4KI40"/>
<reference evidence="3" key="1">
    <citation type="journal article" date="2020" name="mSystems">
        <title>Genome- and Community-Level Interaction Insights into Carbon Utilization and Element Cycling Functions of Hydrothermarchaeota in Hydrothermal Sediment.</title>
        <authorList>
            <person name="Zhou Z."/>
            <person name="Liu Y."/>
            <person name="Xu W."/>
            <person name="Pan J."/>
            <person name="Luo Z.H."/>
            <person name="Li M."/>
        </authorList>
    </citation>
    <scope>NUCLEOTIDE SEQUENCE [LARGE SCALE GENOMIC DNA]</scope>
    <source>
        <strain evidence="3">SpSt-573</strain>
    </source>
</reference>
<accession>A0A7C4KI40</accession>
<feature type="compositionally biased region" description="Polar residues" evidence="1">
    <location>
        <begin position="178"/>
        <end position="187"/>
    </location>
</feature>
<dbReference type="CDD" id="cd05379">
    <property type="entry name" value="CAP_bacterial"/>
    <property type="match status" value="2"/>
</dbReference>
<dbReference type="Pfam" id="PF00188">
    <property type="entry name" value="CAP"/>
    <property type="match status" value="1"/>
</dbReference>
<dbReference type="Gene3D" id="3.40.33.10">
    <property type="entry name" value="CAP"/>
    <property type="match status" value="2"/>
</dbReference>
<proteinExistence type="predicted"/>
<name>A0A7C4KI40_9CHLR</name>
<organism evidence="3">
    <name type="scientific">Anaerolinea thermolimosa</name>
    <dbReference type="NCBI Taxonomy" id="229919"/>
    <lineage>
        <taxon>Bacteria</taxon>
        <taxon>Bacillati</taxon>
        <taxon>Chloroflexota</taxon>
        <taxon>Anaerolineae</taxon>
        <taxon>Anaerolineales</taxon>
        <taxon>Anaerolineaceae</taxon>
        <taxon>Anaerolinea</taxon>
    </lineage>
</organism>
<comment type="caution">
    <text evidence="3">The sequence shown here is derived from an EMBL/GenBank/DDBJ whole genome shotgun (WGS) entry which is preliminary data.</text>
</comment>
<protein>
    <submittedName>
        <fullName evidence="3">CAP domain-containing protein</fullName>
    </submittedName>
</protein>
<sequence length="550" mass="60497">MGSSGHRANILNPAFREIGIGFFTGPNAHHSYWVQDFGTRGGVYPLVINGDTPSTASPQVNLYLYRENESWDEMRLRNDDDPWSAWVPFTPTLSWVLNSQPGEHRVTAEVRRGRSVRQVSDTIHLIAPESLPASGEIQPAGMSLDYSTASPGEPARGVVASAGSPQKAEDGESILGDPTSTPPSTLSGKDTFPLFTGCTRVNVTAQNAAYEQQVVELVNQERAKAGLPPLRRNPDLDYAARYHARDMHDDGYFSHDTYDGSVFVCDTWQRLSNYYPTTGWRGENIAAGYTTPGEVMTGWMNSSGHKANILNSNYREIGVGYYSGSSGYRHYWVQDFGSRSGFYPLVINREAATTDTPQVSLYIYREDSTWTEMRLRNDDLTWGPWQPFSNTPNWTLQWLKGTRTVSVEVRKGTTVRSASDTIELTTSQYTLGNLPDSLLFIYDQAAGRLIPPSYTLQPLNTSNSVSLSWTASAADSWLSVSPSDGITPSSTFVITPASIPSGPGVYSTTVTVTVTSLVDPPVVSSPAQIRVQLSVVNALDHVLYLSFIQR</sequence>
<gene>
    <name evidence="3" type="ORF">ENT37_01430</name>
</gene>
<feature type="region of interest" description="Disordered" evidence="1">
    <location>
        <begin position="147"/>
        <end position="187"/>
    </location>
</feature>
<dbReference type="SUPFAM" id="SSF55797">
    <property type="entry name" value="PR-1-like"/>
    <property type="match status" value="2"/>
</dbReference>
<evidence type="ECO:0000259" key="2">
    <source>
        <dbReference type="Pfam" id="PF00188"/>
    </source>
</evidence>